<name>A0A8S5NUN4_9CAUD</name>
<evidence type="ECO:0000313" key="2">
    <source>
        <dbReference type="EMBL" id="DAD98441.1"/>
    </source>
</evidence>
<reference evidence="2" key="1">
    <citation type="journal article" date="2021" name="Proc. Natl. Acad. Sci. U.S.A.">
        <title>A Catalog of Tens of Thousands of Viruses from Human Metagenomes Reveals Hidden Associations with Chronic Diseases.</title>
        <authorList>
            <person name="Tisza M.J."/>
            <person name="Buck C.B."/>
        </authorList>
    </citation>
    <scope>NUCLEOTIDE SEQUENCE</scope>
    <source>
        <strain evidence="2">CtQLz13</strain>
    </source>
</reference>
<organism evidence="2">
    <name type="scientific">Siphoviridae sp. ctQLz13</name>
    <dbReference type="NCBI Taxonomy" id="2825492"/>
    <lineage>
        <taxon>Viruses</taxon>
        <taxon>Duplodnaviria</taxon>
        <taxon>Heunggongvirae</taxon>
        <taxon>Uroviricota</taxon>
        <taxon>Caudoviricetes</taxon>
    </lineage>
</organism>
<proteinExistence type="predicted"/>
<evidence type="ECO:0000256" key="1">
    <source>
        <dbReference type="SAM" id="Coils"/>
    </source>
</evidence>
<protein>
    <submittedName>
        <fullName evidence="2">Uncharacterized protein</fullName>
    </submittedName>
</protein>
<dbReference type="EMBL" id="BK015262">
    <property type="protein sequence ID" value="DAD98441.1"/>
    <property type="molecule type" value="Genomic_DNA"/>
</dbReference>
<accession>A0A8S5NUN4</accession>
<feature type="coiled-coil region" evidence="1">
    <location>
        <begin position="73"/>
        <end position="100"/>
    </location>
</feature>
<keyword evidence="1" id="KW-0175">Coiled coil</keyword>
<sequence length="106" mass="12889">MRKKVKENEVINTEEILTLIKKIIEVQHKGNAVAFSFSNYGMSVFAARKEEIQNKKWPWGKTFHLSLRFDKDRKKYDRCMEYLEELIKEEEEKCSKKQLKFFLHRM</sequence>